<sequence length="370" mass="41870">MIRSAREVIAIVTDSLTDLDIFKDLKEVCCNRKVPVYLLLDQSSAPAFLKMCRNLGVNLEDLRQMRVRTITGTTYYTRSGARITGRVHERFMLIDGNKVATGSYRFNWTDGKLNSSNLVELSGQISEKFDEEFRILYAQSSPLSTHRPPSVRNSGIYEHHFLKPTVPSSPFTPKGRLAEHLCVTSTPTRILHKPLVQSTAELLVKTSRKPSLDSEASPLNENMEDEEILAGSTKTMSNDIEPCHASTQTSFFYADNVIQEEPQDDPPPQNSSNQIRSKTPTKQLLDHESKDRDLQACFYKLAKERQCHYAAIRSKLEHIVAAMSQRRELVDINSLTQHPGTHCEQRMGPDIRILTDNASMGTWPRARCVH</sequence>
<dbReference type="InterPro" id="IPR012461">
    <property type="entry name" value="SACK1"/>
</dbReference>
<dbReference type="GO" id="GO:0032006">
    <property type="term" value="P:regulation of TOR signaling"/>
    <property type="evidence" value="ECO:0007669"/>
    <property type="project" value="TreeGrafter"/>
</dbReference>
<dbReference type="GO" id="GO:0019901">
    <property type="term" value="F:protein kinase binding"/>
    <property type="evidence" value="ECO:0007669"/>
    <property type="project" value="TreeGrafter"/>
</dbReference>
<proteinExistence type="inferred from homology"/>
<organism evidence="4 5">
    <name type="scientific">Mugilogobius chulae</name>
    <name type="common">yellowstripe goby</name>
    <dbReference type="NCBI Taxonomy" id="88201"/>
    <lineage>
        <taxon>Eukaryota</taxon>
        <taxon>Metazoa</taxon>
        <taxon>Chordata</taxon>
        <taxon>Craniata</taxon>
        <taxon>Vertebrata</taxon>
        <taxon>Euteleostomi</taxon>
        <taxon>Actinopterygii</taxon>
        <taxon>Neopterygii</taxon>
        <taxon>Teleostei</taxon>
        <taxon>Neoteleostei</taxon>
        <taxon>Acanthomorphata</taxon>
        <taxon>Gobiaria</taxon>
        <taxon>Gobiiformes</taxon>
        <taxon>Gobioidei</taxon>
        <taxon>Gobiidae</taxon>
        <taxon>Gobionellinae</taxon>
        <taxon>Mugilogobius</taxon>
    </lineage>
</organism>
<dbReference type="SUPFAM" id="SSF56024">
    <property type="entry name" value="Phospholipase D/nuclease"/>
    <property type="match status" value="1"/>
</dbReference>
<dbReference type="Gene3D" id="3.30.870.10">
    <property type="entry name" value="Endonuclease Chain A"/>
    <property type="match status" value="1"/>
</dbReference>
<dbReference type="GO" id="GO:0097431">
    <property type="term" value="C:mitotic spindle pole"/>
    <property type="evidence" value="ECO:0007669"/>
    <property type="project" value="TreeGrafter"/>
</dbReference>
<dbReference type="GO" id="GO:0007165">
    <property type="term" value="P:signal transduction"/>
    <property type="evidence" value="ECO:0007669"/>
    <property type="project" value="TreeGrafter"/>
</dbReference>
<dbReference type="GO" id="GO:1902808">
    <property type="term" value="P:positive regulation of cell cycle G1/S phase transition"/>
    <property type="evidence" value="ECO:0007669"/>
    <property type="project" value="TreeGrafter"/>
</dbReference>
<dbReference type="Pfam" id="PF07894">
    <property type="entry name" value="SACK1"/>
    <property type="match status" value="1"/>
</dbReference>
<dbReference type="InterPro" id="IPR050944">
    <property type="entry name" value="FAM83"/>
</dbReference>
<dbReference type="GO" id="GO:1902480">
    <property type="term" value="P:protein localization to mitotic spindle"/>
    <property type="evidence" value="ECO:0007669"/>
    <property type="project" value="TreeGrafter"/>
</dbReference>
<gene>
    <name evidence="4" type="ORF">WMY93_016082</name>
</gene>
<evidence type="ECO:0000259" key="3">
    <source>
        <dbReference type="Pfam" id="PF07894"/>
    </source>
</evidence>
<dbReference type="GO" id="GO:0070372">
    <property type="term" value="P:regulation of ERK1 and ERK2 cascade"/>
    <property type="evidence" value="ECO:0007669"/>
    <property type="project" value="TreeGrafter"/>
</dbReference>
<dbReference type="PANTHER" id="PTHR16181">
    <property type="entry name" value="PROTEIN FAM83A-RELATED"/>
    <property type="match status" value="1"/>
</dbReference>
<evidence type="ECO:0000256" key="1">
    <source>
        <dbReference type="ARBA" id="ARBA00006937"/>
    </source>
</evidence>
<accession>A0AAW0P351</accession>
<name>A0AAW0P351_9GOBI</name>
<dbReference type="PANTHER" id="PTHR16181:SF29">
    <property type="entry name" value="PROTEIN FAM83A-RELATED"/>
    <property type="match status" value="1"/>
</dbReference>
<comment type="similarity">
    <text evidence="1">Belongs to the FAM83 family.</text>
</comment>
<protein>
    <recommendedName>
        <fullName evidence="3">Scaffolding anchor of CK1 domain-containing protein</fullName>
    </recommendedName>
</protein>
<comment type="caution">
    <text evidence="4">The sequence shown here is derived from an EMBL/GenBank/DDBJ whole genome shotgun (WGS) entry which is preliminary data.</text>
</comment>
<evidence type="ECO:0000313" key="4">
    <source>
        <dbReference type="EMBL" id="KAK7907470.1"/>
    </source>
</evidence>
<feature type="region of interest" description="Disordered" evidence="2">
    <location>
        <begin position="259"/>
        <end position="287"/>
    </location>
</feature>
<evidence type="ECO:0000313" key="5">
    <source>
        <dbReference type="Proteomes" id="UP001460270"/>
    </source>
</evidence>
<dbReference type="Proteomes" id="UP001460270">
    <property type="component" value="Unassembled WGS sequence"/>
</dbReference>
<evidence type="ECO:0000256" key="2">
    <source>
        <dbReference type="SAM" id="MobiDB-lite"/>
    </source>
</evidence>
<keyword evidence="5" id="KW-1185">Reference proteome</keyword>
<dbReference type="GO" id="GO:0005829">
    <property type="term" value="C:cytosol"/>
    <property type="evidence" value="ECO:0007669"/>
    <property type="project" value="TreeGrafter"/>
</dbReference>
<feature type="domain" description="Scaffolding anchor of CK1" evidence="3">
    <location>
        <begin position="1"/>
        <end position="142"/>
    </location>
</feature>
<reference evidence="5" key="1">
    <citation type="submission" date="2024-04" db="EMBL/GenBank/DDBJ databases">
        <title>Salinicola lusitanus LLJ914,a marine bacterium isolated from the Okinawa Trough.</title>
        <authorList>
            <person name="Li J."/>
        </authorList>
    </citation>
    <scope>NUCLEOTIDE SEQUENCE [LARGE SCALE GENOMIC DNA]</scope>
</reference>
<dbReference type="AlphaFoldDB" id="A0AAW0P351"/>
<dbReference type="EMBL" id="JBBPFD010000011">
    <property type="protein sequence ID" value="KAK7907470.1"/>
    <property type="molecule type" value="Genomic_DNA"/>
</dbReference>